<gene>
    <name evidence="11" type="primary">cobT</name>
    <name evidence="12" type="ORF">SAMN05421543_11094</name>
</gene>
<evidence type="ECO:0000313" key="12">
    <source>
        <dbReference type="EMBL" id="SFU85582.1"/>
    </source>
</evidence>
<evidence type="ECO:0000256" key="1">
    <source>
        <dbReference type="ARBA" id="ARBA00002197"/>
    </source>
</evidence>
<dbReference type="SUPFAM" id="SSF52733">
    <property type="entry name" value="Nicotinate mononucleotide:5,6-dimethylbenzimidazole phosphoribosyltransferase (CobT)"/>
    <property type="match status" value="1"/>
</dbReference>
<protein>
    <recommendedName>
        <fullName evidence="5 11">Nicotinate-nucleotide--dimethylbenzimidazole phosphoribosyltransferase</fullName>
        <shortName evidence="11">NN:DBI PRT</shortName>
        <ecNumber evidence="4 11">2.4.2.21</ecNumber>
    </recommendedName>
    <alternativeName>
        <fullName evidence="9 11">N(1)-alpha-phosphoribosyltransferase</fullName>
    </alternativeName>
</protein>
<dbReference type="Gene3D" id="3.40.50.10210">
    <property type="match status" value="1"/>
</dbReference>
<keyword evidence="7 11" id="KW-0328">Glycosyltransferase</keyword>
<dbReference type="PANTHER" id="PTHR43463:SF1">
    <property type="entry name" value="NICOTINATE-NUCLEOTIDE--DIMETHYLBENZIMIDAZOLE PHOSPHORIBOSYLTRANSFERASE"/>
    <property type="match status" value="1"/>
</dbReference>
<comment type="catalytic activity">
    <reaction evidence="10 11">
        <text>5,6-dimethylbenzimidazole + nicotinate beta-D-ribonucleotide = alpha-ribazole 5'-phosphate + nicotinate + H(+)</text>
        <dbReference type="Rhea" id="RHEA:11196"/>
        <dbReference type="ChEBI" id="CHEBI:15378"/>
        <dbReference type="ChEBI" id="CHEBI:15890"/>
        <dbReference type="ChEBI" id="CHEBI:32544"/>
        <dbReference type="ChEBI" id="CHEBI:57502"/>
        <dbReference type="ChEBI" id="CHEBI:57918"/>
        <dbReference type="EC" id="2.4.2.21"/>
    </reaction>
</comment>
<evidence type="ECO:0000256" key="11">
    <source>
        <dbReference type="HAMAP-Rule" id="MF_00230"/>
    </source>
</evidence>
<organism evidence="12 13">
    <name type="scientific">Alicyclobacillus macrosporangiidus</name>
    <dbReference type="NCBI Taxonomy" id="392015"/>
    <lineage>
        <taxon>Bacteria</taxon>
        <taxon>Bacillati</taxon>
        <taxon>Bacillota</taxon>
        <taxon>Bacilli</taxon>
        <taxon>Bacillales</taxon>
        <taxon>Alicyclobacillaceae</taxon>
        <taxon>Alicyclobacillus</taxon>
    </lineage>
</organism>
<evidence type="ECO:0000256" key="10">
    <source>
        <dbReference type="ARBA" id="ARBA00047340"/>
    </source>
</evidence>
<evidence type="ECO:0000256" key="2">
    <source>
        <dbReference type="ARBA" id="ARBA00005049"/>
    </source>
</evidence>
<evidence type="ECO:0000256" key="8">
    <source>
        <dbReference type="ARBA" id="ARBA00022679"/>
    </source>
</evidence>
<dbReference type="InterPro" id="IPR023195">
    <property type="entry name" value="Nict_dMeBzImd_PRibTrfase_N"/>
</dbReference>
<comment type="similarity">
    <text evidence="3 11">Belongs to the CobT family.</text>
</comment>
<keyword evidence="8 11" id="KW-0808">Transferase</keyword>
<dbReference type="GO" id="GO:0008939">
    <property type="term" value="F:nicotinate-nucleotide-dimethylbenzimidazole phosphoribosyltransferase activity"/>
    <property type="evidence" value="ECO:0007669"/>
    <property type="project" value="UniProtKB-UniRule"/>
</dbReference>
<evidence type="ECO:0000313" key="13">
    <source>
        <dbReference type="Proteomes" id="UP000183508"/>
    </source>
</evidence>
<dbReference type="Pfam" id="PF02277">
    <property type="entry name" value="DBI_PRT"/>
    <property type="match status" value="1"/>
</dbReference>
<dbReference type="Proteomes" id="UP000183508">
    <property type="component" value="Unassembled WGS sequence"/>
</dbReference>
<accession>A0A1I7JK76</accession>
<dbReference type="FunFam" id="3.40.50.10210:FF:000001">
    <property type="entry name" value="Nicotinate-nucleotide--dimethylbenzimidazole phosphoribosyltransferase"/>
    <property type="match status" value="1"/>
</dbReference>
<dbReference type="STRING" id="392015.SAMN05421543_11094"/>
<evidence type="ECO:0000256" key="7">
    <source>
        <dbReference type="ARBA" id="ARBA00022676"/>
    </source>
</evidence>
<evidence type="ECO:0000256" key="9">
    <source>
        <dbReference type="ARBA" id="ARBA00030686"/>
    </source>
</evidence>
<dbReference type="InterPro" id="IPR036087">
    <property type="entry name" value="Nict_dMeBzImd_PRibTrfase_sf"/>
</dbReference>
<reference evidence="13" key="1">
    <citation type="submission" date="2016-10" db="EMBL/GenBank/DDBJ databases">
        <authorList>
            <person name="Varghese N."/>
        </authorList>
    </citation>
    <scope>NUCLEOTIDE SEQUENCE [LARGE SCALE GENOMIC DNA]</scope>
    <source>
        <strain evidence="13">DSM 17980</strain>
    </source>
</reference>
<dbReference type="GO" id="GO:0009236">
    <property type="term" value="P:cobalamin biosynthetic process"/>
    <property type="evidence" value="ECO:0007669"/>
    <property type="project" value="UniProtKB-UniRule"/>
</dbReference>
<dbReference type="CDD" id="cd02439">
    <property type="entry name" value="DMB-PRT_CobT"/>
    <property type="match status" value="1"/>
</dbReference>
<evidence type="ECO:0000256" key="5">
    <source>
        <dbReference type="ARBA" id="ARBA00015486"/>
    </source>
</evidence>
<keyword evidence="13" id="KW-1185">Reference proteome</keyword>
<sequence length="379" mass="39430">MNGSIRDRRAGEVAALRARDRLDDLTKPAGSLGQLETLLERIARITERPVPQLERPHLLLFAADHGVTEEGVSAYPAEVTGQMVVNICRGGAVSSVLARAEGVHLTVVDVGVRVPVEHPGVVARKVAPGTRNLAAGPAMTRAEAEAAVTAGRETAEAALAAGADVLLLGEMGIGNTTAASALAAYLLERPAADVVGRGTGVDPARLAHKRAVVDRALALHRPHLRDPWDIMTRLGGLELAAMAGVCLVAASRRVPVLLDGFITTAAALWAVTVDPAAAEVLLASHVSAEPGHRLLLERLHLDPLLRLGLRLGEGSGALLAWPLVRLACRVLAETATFSDARVTRAGGLGVPPGAPTVPTGVRVARAGADSSDCFREENL</sequence>
<dbReference type="EC" id="2.4.2.21" evidence="4 11"/>
<dbReference type="InterPro" id="IPR003200">
    <property type="entry name" value="Nict_dMeBzImd_PRibTrfase"/>
</dbReference>
<dbReference type="OrthoDB" id="9781491at2"/>
<name>A0A1I7JK76_9BACL</name>
<comment type="function">
    <text evidence="1 11">Catalyzes the synthesis of alpha-ribazole-5'-phosphate from nicotinate mononucleotide (NAMN) and 5,6-dimethylbenzimidazole (DMB).</text>
</comment>
<dbReference type="UniPathway" id="UPA00061">
    <property type="reaction ID" value="UER00516"/>
</dbReference>
<feature type="active site" description="Proton acceptor" evidence="11">
    <location>
        <position position="313"/>
    </location>
</feature>
<evidence type="ECO:0000256" key="6">
    <source>
        <dbReference type="ARBA" id="ARBA00022573"/>
    </source>
</evidence>
<dbReference type="NCBIfam" id="TIGR03160">
    <property type="entry name" value="cobT_DBIPRT"/>
    <property type="match status" value="1"/>
</dbReference>
<dbReference type="NCBIfam" id="NF000996">
    <property type="entry name" value="PRK00105.1"/>
    <property type="match status" value="1"/>
</dbReference>
<dbReference type="AlphaFoldDB" id="A0A1I7JK76"/>
<dbReference type="Gene3D" id="1.10.1610.10">
    <property type="match status" value="1"/>
</dbReference>
<proteinExistence type="inferred from homology"/>
<evidence type="ECO:0000256" key="3">
    <source>
        <dbReference type="ARBA" id="ARBA00007110"/>
    </source>
</evidence>
<dbReference type="InterPro" id="IPR017846">
    <property type="entry name" value="Nict_dMeBzImd_PRibTrfase_bact"/>
</dbReference>
<dbReference type="EMBL" id="FPBV01000010">
    <property type="protein sequence ID" value="SFU85582.1"/>
    <property type="molecule type" value="Genomic_DNA"/>
</dbReference>
<comment type="pathway">
    <text evidence="2 11">Nucleoside biosynthesis; alpha-ribazole biosynthesis; alpha-ribazole from 5,6-dimethylbenzimidazole: step 1/2.</text>
</comment>
<dbReference type="PANTHER" id="PTHR43463">
    <property type="entry name" value="NICOTINATE-NUCLEOTIDE--DIMETHYLBENZIMIDAZOLE PHOSPHORIBOSYLTRANSFERASE"/>
    <property type="match status" value="1"/>
</dbReference>
<dbReference type="eggNOG" id="COG2038">
    <property type="taxonomic scope" value="Bacteria"/>
</dbReference>
<dbReference type="RefSeq" id="WP_074952548.1">
    <property type="nucleotide sequence ID" value="NZ_FPBV01000010.1"/>
</dbReference>
<evidence type="ECO:0000256" key="4">
    <source>
        <dbReference type="ARBA" id="ARBA00011991"/>
    </source>
</evidence>
<keyword evidence="6 11" id="KW-0169">Cobalamin biosynthesis</keyword>
<dbReference type="HAMAP" id="MF_00230">
    <property type="entry name" value="CobT"/>
    <property type="match status" value="1"/>
</dbReference>